<gene>
    <name evidence="1" type="ORF">ABS764_12435</name>
</gene>
<dbReference type="RefSeq" id="WP_408082124.1">
    <property type="nucleotide sequence ID" value="NZ_JBELQA010000006.1"/>
</dbReference>
<proteinExistence type="predicted"/>
<keyword evidence="2" id="KW-1185">Reference proteome</keyword>
<evidence type="ECO:0000313" key="2">
    <source>
        <dbReference type="Proteomes" id="UP001629260"/>
    </source>
</evidence>
<organism evidence="1 2">
    <name type="scientific">Flavobacterium plantiphilum</name>
    <dbReference type="NCBI Taxonomy" id="3163297"/>
    <lineage>
        <taxon>Bacteria</taxon>
        <taxon>Pseudomonadati</taxon>
        <taxon>Bacteroidota</taxon>
        <taxon>Flavobacteriia</taxon>
        <taxon>Flavobacteriales</taxon>
        <taxon>Flavobacteriaceae</taxon>
        <taxon>Flavobacterium</taxon>
    </lineage>
</organism>
<dbReference type="Proteomes" id="UP001629260">
    <property type="component" value="Unassembled WGS sequence"/>
</dbReference>
<accession>A0ABW8XUT1</accession>
<dbReference type="EMBL" id="JBELQA010000006">
    <property type="protein sequence ID" value="MFL9831656.1"/>
    <property type="molecule type" value="Genomic_DNA"/>
</dbReference>
<evidence type="ECO:0000313" key="1">
    <source>
        <dbReference type="EMBL" id="MFL9831656.1"/>
    </source>
</evidence>
<sequence length="190" mass="22708">MHITNKIRFLAILLNKIFVIVLKNDIEFTNEVTRENLDIQIDLYIKSKWPKEDANRGRTFQNISFNQENNYLLNSIIDKSIQIIDEILLINDLIDSKTLYFLLRIKNDLQLIKDMKFFHIPDYNSMMSEINISLLELSEIKDLRKQLIDNYKNKMENIYGYESRIQYHKNRKDIFNSNIIKSDSPDNVDL</sequence>
<comment type="caution">
    <text evidence="1">The sequence shown here is derived from an EMBL/GenBank/DDBJ whole genome shotgun (WGS) entry which is preliminary data.</text>
</comment>
<protein>
    <submittedName>
        <fullName evidence="1">Uncharacterized protein</fullName>
    </submittedName>
</protein>
<name>A0ABW8XUT1_9FLAO</name>
<reference evidence="1 2" key="1">
    <citation type="submission" date="2024-06" db="EMBL/GenBank/DDBJ databases">
        <authorList>
            <person name="Kaempfer P."/>
            <person name="Viver T."/>
        </authorList>
    </citation>
    <scope>NUCLEOTIDE SEQUENCE [LARGE SCALE GENOMIC DNA]</scope>
    <source>
        <strain evidence="1 2">ST-87</strain>
    </source>
</reference>